<sequence>MNHSSKIPRIIHFVWFGRGEKSPKIKKCMKSWQRYLGDYQFMEWNEDNFDIHSNRYVQQAYESRKYAFVSDYVRLYALYHHGGIYMDTDVEVLKPLDAFLHHEAFSGFEDDKHVPTGLMASAKGHIWIEELLRHYDDLDFVRADGSLDMTTNTSIITNHCIATGLIPNGQYQELSNGVVFYPRTTFCPYDYINGANYITNESYAIHHFAKSWLPAHIRYRSEVKRMLSRVVGPKMISKLRNAVRMRG</sequence>
<dbReference type="PANTHER" id="PTHR32385">
    <property type="entry name" value="MANNOSYL PHOSPHORYLINOSITOL CERAMIDE SYNTHASE"/>
    <property type="match status" value="1"/>
</dbReference>
<evidence type="ECO:0000256" key="1">
    <source>
        <dbReference type="ARBA" id="ARBA00022679"/>
    </source>
</evidence>
<dbReference type="EMBL" id="JBHLVF010000047">
    <property type="protein sequence ID" value="MFC0396054.1"/>
    <property type="molecule type" value="Genomic_DNA"/>
</dbReference>
<evidence type="ECO:0000313" key="2">
    <source>
        <dbReference type="EMBL" id="MFC0396054.1"/>
    </source>
</evidence>
<dbReference type="InterPro" id="IPR007577">
    <property type="entry name" value="GlycoTrfase_DXD_sugar-bd_CS"/>
</dbReference>
<dbReference type="Pfam" id="PF04488">
    <property type="entry name" value="Gly_transf_sug"/>
    <property type="match status" value="1"/>
</dbReference>
<accession>A0ABV6JJG4</accession>
<reference evidence="2 3" key="1">
    <citation type="submission" date="2024-09" db="EMBL/GenBank/DDBJ databases">
        <authorList>
            <person name="Sun Q."/>
            <person name="Mori K."/>
        </authorList>
    </citation>
    <scope>NUCLEOTIDE SEQUENCE [LARGE SCALE GENOMIC DNA]</scope>
    <source>
        <strain evidence="2 3">CCM 4839</strain>
    </source>
</reference>
<evidence type="ECO:0000313" key="3">
    <source>
        <dbReference type="Proteomes" id="UP001589818"/>
    </source>
</evidence>
<dbReference type="SUPFAM" id="SSF53448">
    <property type="entry name" value="Nucleotide-diphospho-sugar transferases"/>
    <property type="match status" value="1"/>
</dbReference>
<protein>
    <submittedName>
        <fullName evidence="2">Glycosyltransferase family 32 protein</fullName>
    </submittedName>
</protein>
<dbReference type="RefSeq" id="WP_204817267.1">
    <property type="nucleotide sequence ID" value="NZ_JANHOF010000002.1"/>
</dbReference>
<dbReference type="InterPro" id="IPR029044">
    <property type="entry name" value="Nucleotide-diphossugar_trans"/>
</dbReference>
<dbReference type="InterPro" id="IPR051706">
    <property type="entry name" value="Glycosyltransferase_domain"/>
</dbReference>
<gene>
    <name evidence="2" type="ORF">ACFFJ8_32360</name>
</gene>
<comment type="caution">
    <text evidence="2">The sequence shown here is derived from an EMBL/GenBank/DDBJ whole genome shotgun (WGS) entry which is preliminary data.</text>
</comment>
<dbReference type="PANTHER" id="PTHR32385:SF15">
    <property type="entry name" value="INOSITOL PHOSPHOCERAMIDE MANNOSYLTRANSFERASE 1"/>
    <property type="match status" value="1"/>
</dbReference>
<organism evidence="2 3">
    <name type="scientific">Paenibacillus mendelii</name>
    <dbReference type="NCBI Taxonomy" id="206163"/>
    <lineage>
        <taxon>Bacteria</taxon>
        <taxon>Bacillati</taxon>
        <taxon>Bacillota</taxon>
        <taxon>Bacilli</taxon>
        <taxon>Bacillales</taxon>
        <taxon>Paenibacillaceae</taxon>
        <taxon>Paenibacillus</taxon>
    </lineage>
</organism>
<dbReference type="Gene3D" id="3.90.550.20">
    <property type="match status" value="1"/>
</dbReference>
<name>A0ABV6JJG4_9BACL</name>
<keyword evidence="3" id="KW-1185">Reference proteome</keyword>
<dbReference type="Proteomes" id="UP001589818">
    <property type="component" value="Unassembled WGS sequence"/>
</dbReference>
<keyword evidence="1" id="KW-0808">Transferase</keyword>
<proteinExistence type="predicted"/>